<dbReference type="EMBL" id="JAQJAN010000017">
    <property type="protein sequence ID" value="KAJ5710200.1"/>
    <property type="molecule type" value="Genomic_DNA"/>
</dbReference>
<feature type="region of interest" description="Disordered" evidence="1">
    <location>
        <begin position="127"/>
        <end position="149"/>
    </location>
</feature>
<organism evidence="2 3">
    <name type="scientific">Penicillium malachiteum</name>
    <dbReference type="NCBI Taxonomy" id="1324776"/>
    <lineage>
        <taxon>Eukaryota</taxon>
        <taxon>Fungi</taxon>
        <taxon>Dikarya</taxon>
        <taxon>Ascomycota</taxon>
        <taxon>Pezizomycotina</taxon>
        <taxon>Eurotiomycetes</taxon>
        <taxon>Eurotiomycetidae</taxon>
        <taxon>Eurotiales</taxon>
        <taxon>Aspergillaceae</taxon>
        <taxon>Penicillium</taxon>
    </lineage>
</organism>
<sequence>MPRTYDKELEDQIDLALRAMRKDPKPNISKYAHCRRASEAANSALFERTRAGLGFSSIQDTALCNWIDHNYRYGTLLTRQEARKAATAMLRLSDPSCPLLDSRWFGRWLRNHPGYSNRCLLRRDPDPLASSGRTSPCPSASPSEDTNGMTGMMAVREINRLVNKVVAETDPDRRKERIEELEQFASMAAHQLKLGRFEREMARVREEDTRSARNALEDESEDEGSLRSRYPPGFSLSVIKQLEQRWEDVKALNYSLLGRNSCYYEDSENLKDREDEALLKRYPPGLFSVSLIKKFEQRWKDIKPLDFEDEEDSADLSDSDLDDLESLVGLEDEDDEALMKRQPSPGIVLTTFDQEI</sequence>
<name>A0AAD6HFA0_9EURO</name>
<evidence type="ECO:0000313" key="2">
    <source>
        <dbReference type="EMBL" id="KAJ5710200.1"/>
    </source>
</evidence>
<protein>
    <submittedName>
        <fullName evidence="2">Uncharacterized protein</fullName>
    </submittedName>
</protein>
<keyword evidence="3" id="KW-1185">Reference proteome</keyword>
<accession>A0AAD6HFA0</accession>
<feature type="region of interest" description="Disordered" evidence="1">
    <location>
        <begin position="205"/>
        <end position="228"/>
    </location>
</feature>
<dbReference type="AlphaFoldDB" id="A0AAD6HFA0"/>
<reference evidence="2" key="1">
    <citation type="journal article" date="2023" name="IMA Fungus">
        <title>Comparative genomic study of the Penicillium genus elucidates a diverse pangenome and 15 lateral gene transfer events.</title>
        <authorList>
            <person name="Petersen C."/>
            <person name="Sorensen T."/>
            <person name="Nielsen M.R."/>
            <person name="Sondergaard T.E."/>
            <person name="Sorensen J.L."/>
            <person name="Fitzpatrick D.A."/>
            <person name="Frisvad J.C."/>
            <person name="Nielsen K.L."/>
        </authorList>
    </citation>
    <scope>NUCLEOTIDE SEQUENCE</scope>
    <source>
        <strain evidence="2">IBT 17514</strain>
    </source>
</reference>
<evidence type="ECO:0000313" key="3">
    <source>
        <dbReference type="Proteomes" id="UP001215712"/>
    </source>
</evidence>
<dbReference type="Proteomes" id="UP001215712">
    <property type="component" value="Unassembled WGS sequence"/>
</dbReference>
<proteinExistence type="predicted"/>
<reference evidence="2" key="2">
    <citation type="submission" date="2023-01" db="EMBL/GenBank/DDBJ databases">
        <authorList>
            <person name="Petersen C."/>
        </authorList>
    </citation>
    <scope>NUCLEOTIDE SEQUENCE</scope>
    <source>
        <strain evidence="2">IBT 17514</strain>
    </source>
</reference>
<comment type="caution">
    <text evidence="2">The sequence shown here is derived from an EMBL/GenBank/DDBJ whole genome shotgun (WGS) entry which is preliminary data.</text>
</comment>
<feature type="compositionally biased region" description="Polar residues" evidence="1">
    <location>
        <begin position="131"/>
        <end position="149"/>
    </location>
</feature>
<gene>
    <name evidence="2" type="ORF">N7493_009792</name>
</gene>
<evidence type="ECO:0000256" key="1">
    <source>
        <dbReference type="SAM" id="MobiDB-lite"/>
    </source>
</evidence>